<evidence type="ECO:0000256" key="10">
    <source>
        <dbReference type="SAM" id="MobiDB-lite"/>
    </source>
</evidence>
<feature type="region of interest" description="Disordered" evidence="10">
    <location>
        <begin position="401"/>
        <end position="420"/>
    </location>
</feature>
<proteinExistence type="inferred from homology"/>
<dbReference type="SUPFAM" id="SSF56935">
    <property type="entry name" value="Porins"/>
    <property type="match status" value="1"/>
</dbReference>
<reference evidence="14 15" key="1">
    <citation type="submission" date="2023-07" db="EMBL/GenBank/DDBJ databases">
        <title>Sorghum-associated microbial communities from plants grown in Nebraska, USA.</title>
        <authorList>
            <person name="Schachtman D."/>
        </authorList>
    </citation>
    <scope>NUCLEOTIDE SEQUENCE [LARGE SCALE GENOMIC DNA]</scope>
    <source>
        <strain evidence="14 15">BE187</strain>
    </source>
</reference>
<feature type="signal peptide" evidence="11">
    <location>
        <begin position="1"/>
        <end position="25"/>
    </location>
</feature>
<name>A0ABU1VRQ4_9GAMM</name>
<evidence type="ECO:0000256" key="9">
    <source>
        <dbReference type="RuleBase" id="RU003357"/>
    </source>
</evidence>
<organism evidence="14 15">
    <name type="scientific">Agrilutibacter niabensis</name>
    <dbReference type="NCBI Taxonomy" id="380628"/>
    <lineage>
        <taxon>Bacteria</taxon>
        <taxon>Pseudomonadati</taxon>
        <taxon>Pseudomonadota</taxon>
        <taxon>Gammaproteobacteria</taxon>
        <taxon>Lysobacterales</taxon>
        <taxon>Lysobacteraceae</taxon>
        <taxon>Agrilutibacter</taxon>
    </lineage>
</organism>
<evidence type="ECO:0000256" key="5">
    <source>
        <dbReference type="ARBA" id="ARBA00023077"/>
    </source>
</evidence>
<comment type="caution">
    <text evidence="14">The sequence shown here is derived from an EMBL/GenBank/DDBJ whole genome shotgun (WGS) entry which is preliminary data.</text>
</comment>
<keyword evidence="5 9" id="KW-0798">TonB box</keyword>
<feature type="chain" id="PRO_5046274236" evidence="11">
    <location>
        <begin position="26"/>
        <end position="920"/>
    </location>
</feature>
<dbReference type="InterPro" id="IPR036942">
    <property type="entry name" value="Beta-barrel_TonB_sf"/>
</dbReference>
<keyword evidence="15" id="KW-1185">Reference proteome</keyword>
<keyword evidence="2 8" id="KW-0813">Transport</keyword>
<evidence type="ECO:0000256" key="11">
    <source>
        <dbReference type="SAM" id="SignalP"/>
    </source>
</evidence>
<evidence type="ECO:0000256" key="1">
    <source>
        <dbReference type="ARBA" id="ARBA00004571"/>
    </source>
</evidence>
<evidence type="ECO:0000256" key="7">
    <source>
        <dbReference type="ARBA" id="ARBA00023237"/>
    </source>
</evidence>
<dbReference type="Pfam" id="PF07715">
    <property type="entry name" value="Plug"/>
    <property type="match status" value="1"/>
</dbReference>
<dbReference type="Pfam" id="PF00593">
    <property type="entry name" value="TonB_dep_Rec_b-barrel"/>
    <property type="match status" value="1"/>
</dbReference>
<comment type="similarity">
    <text evidence="8 9">Belongs to the TonB-dependent receptor family.</text>
</comment>
<evidence type="ECO:0000256" key="4">
    <source>
        <dbReference type="ARBA" id="ARBA00022692"/>
    </source>
</evidence>
<evidence type="ECO:0000256" key="2">
    <source>
        <dbReference type="ARBA" id="ARBA00022448"/>
    </source>
</evidence>
<feature type="domain" description="TonB-dependent receptor plug" evidence="13">
    <location>
        <begin position="61"/>
        <end position="177"/>
    </location>
</feature>
<dbReference type="Proteomes" id="UP001267878">
    <property type="component" value="Unassembled WGS sequence"/>
</dbReference>
<dbReference type="InterPro" id="IPR000531">
    <property type="entry name" value="Beta-barrel_TonB"/>
</dbReference>
<keyword evidence="14" id="KW-0675">Receptor</keyword>
<feature type="domain" description="TonB-dependent receptor-like beta-barrel" evidence="12">
    <location>
        <begin position="414"/>
        <end position="887"/>
    </location>
</feature>
<sequence length="920" mass="100643">MQLRKKILSISIVAALGVVAGSASAQQAPSASDQTATDLDTVVVKGIRGAIEASLDSKRGEDSRVEVITSEDIGKMPDKNVADSLARVPGVTISAASANEGAFDENDRVSMRGTSPSFTQTMIDGHNIGTGDWFVLNQTGTVGRSVSYSLLPSELVDKVVVHKSSEAKLVEGGATGTVDIITRNPLNFEEGFSIFGSAGAVYADLPDKWDPQISVLGNWKNTEGTFGVMLQLFSEERHLRRDGQELLGYEPILGTTAAAQANPDLAGVFFPVLIGSALFEQERKRTGGMFSAQWKPTDGVELEANYFKSDMDADNYNRNYMLWGRRIINGTNGTNGQVPLPGYVVRNNTLVSAEFPATPGADPSNAFGVYDQISRPGAKSSTESFSLEGKWDVNEKLRFSGQAGTSEGHGKSPTQDTAEWDVGLNSGAGWQLNGVGAADWHLGNTNTGAPGTPNVDFRLDWIFGLQDLDVEDKEDWGQIDGTYFTDGGVLQSIDFGIRGAKHERNLPQATNQGPNFAAAISPFDPAAWPQGFQNYPGDFGDGLGGSFPRNIWFFTEDQLAQFNDIYANRNPVTRFDYHYTYGLEERSEAAYGQLNFGGEHWTANLGMRFVRTEEEVSNYVNPTDPNAPDVITTSAFGPYHIVVTKNTYKDWLPSANFKWDINDDLVLRLAASQTLTRPDFSALSGAVQLNAPASFPGTGTGSGGNPNLAPIISTNLDATVEWYYAERALVSVGVFSMDIDDYVSLSSVQQTHLTEDSVTDPLNPVLVPVVYDLTVPVGTGASVNGFELAWQGPIGEYFGAFANYTWSEADVDDGTPMLGQSENTYNVGVWFENDMFNARVNYNYRSWFYSGLDRASAFYQDDIDSLSASFGWKINDNFNLTLDAMNLNNPKTKYYAENRQRPRSIYENGRQYYLNFHFKY</sequence>
<keyword evidence="6 8" id="KW-0472">Membrane</keyword>
<dbReference type="EMBL" id="JAVDVW010000002">
    <property type="protein sequence ID" value="MDR7100166.1"/>
    <property type="molecule type" value="Genomic_DNA"/>
</dbReference>
<comment type="subcellular location">
    <subcellularLocation>
        <location evidence="1 8">Cell outer membrane</location>
        <topology evidence="1 8">Multi-pass membrane protein</topology>
    </subcellularLocation>
</comment>
<keyword evidence="11" id="KW-0732">Signal</keyword>
<dbReference type="PANTHER" id="PTHR40980">
    <property type="entry name" value="PLUG DOMAIN-CONTAINING PROTEIN"/>
    <property type="match status" value="1"/>
</dbReference>
<dbReference type="Gene3D" id="2.40.170.20">
    <property type="entry name" value="TonB-dependent receptor, beta-barrel domain"/>
    <property type="match status" value="1"/>
</dbReference>
<evidence type="ECO:0000256" key="6">
    <source>
        <dbReference type="ARBA" id="ARBA00023136"/>
    </source>
</evidence>
<dbReference type="InterPro" id="IPR012910">
    <property type="entry name" value="Plug_dom"/>
</dbReference>
<protein>
    <submittedName>
        <fullName evidence="14">Iron complex outermembrane receptor protein</fullName>
    </submittedName>
</protein>
<dbReference type="PANTHER" id="PTHR40980:SF3">
    <property type="entry name" value="TONB-DEPENDENT RECEPTOR-LIKE BETA-BARREL DOMAIN-CONTAINING PROTEIN"/>
    <property type="match status" value="1"/>
</dbReference>
<keyword evidence="4 8" id="KW-0812">Transmembrane</keyword>
<accession>A0ABU1VRQ4</accession>
<keyword evidence="7 8" id="KW-0998">Cell outer membrane</keyword>
<evidence type="ECO:0000259" key="13">
    <source>
        <dbReference type="Pfam" id="PF07715"/>
    </source>
</evidence>
<evidence type="ECO:0000313" key="14">
    <source>
        <dbReference type="EMBL" id="MDR7100166.1"/>
    </source>
</evidence>
<gene>
    <name evidence="14" type="ORF">J2X04_002547</name>
</gene>
<keyword evidence="3 8" id="KW-1134">Transmembrane beta strand</keyword>
<dbReference type="RefSeq" id="WP_310054779.1">
    <property type="nucleotide sequence ID" value="NZ_JAVDVW010000002.1"/>
</dbReference>
<evidence type="ECO:0000256" key="3">
    <source>
        <dbReference type="ARBA" id="ARBA00022452"/>
    </source>
</evidence>
<dbReference type="CDD" id="cd01347">
    <property type="entry name" value="ligand_gated_channel"/>
    <property type="match status" value="1"/>
</dbReference>
<dbReference type="Gene3D" id="2.170.130.10">
    <property type="entry name" value="TonB-dependent receptor, plug domain"/>
    <property type="match status" value="1"/>
</dbReference>
<evidence type="ECO:0000259" key="12">
    <source>
        <dbReference type="Pfam" id="PF00593"/>
    </source>
</evidence>
<dbReference type="InterPro" id="IPR037066">
    <property type="entry name" value="Plug_dom_sf"/>
</dbReference>
<dbReference type="InterPro" id="IPR039426">
    <property type="entry name" value="TonB-dep_rcpt-like"/>
</dbReference>
<dbReference type="InterPro" id="IPR010104">
    <property type="entry name" value="TonB_rcpt_bac"/>
</dbReference>
<dbReference type="NCBIfam" id="TIGR01782">
    <property type="entry name" value="TonB-Xanth-Caul"/>
    <property type="match status" value="1"/>
</dbReference>
<dbReference type="PROSITE" id="PS52016">
    <property type="entry name" value="TONB_DEPENDENT_REC_3"/>
    <property type="match status" value="1"/>
</dbReference>
<evidence type="ECO:0000313" key="15">
    <source>
        <dbReference type="Proteomes" id="UP001267878"/>
    </source>
</evidence>
<evidence type="ECO:0000256" key="8">
    <source>
        <dbReference type="PROSITE-ProRule" id="PRU01360"/>
    </source>
</evidence>